<gene>
    <name evidence="1" type="ORF">FB45DRAFT_840347</name>
</gene>
<dbReference type="PANTHER" id="PTHR34144">
    <property type="entry name" value="CHROMOSOME 8, WHOLE GENOME SHOTGUN SEQUENCE"/>
    <property type="match status" value="1"/>
</dbReference>
<sequence length="381" mass="44499">MYVAFYISYLSMVFFGIYLTRTYENVDDFRWKGVINEANIHPRPEGYGNGEKIFIAAMFRNNAAVFPYWWRQMIRYINYAGADNVFVSIVESNSEDDTVGMLRDFDLELAAMNVSRRIIIGDQTPKKDRISFLSSLRNRVMDPLVEMGGYDRVLFSNDVFIEAEAMVELMETRGGDWDFVCGLDFGPWGLYDQWVIRDRLGNTLSTNWPYIFEHQGLNAMIREEAVPVFSCWNGIVAFKAEPFLPHNLRTPGRLSTSPLSHPLPPTHPAYPLPANFTPAESAPVQFRPNGKNEPCYTSESFNLPYDFQRQYDMQKIYVSPRVITAYDYDYYVWFKFVLRHWAVKWFIENIENGYNYQATKLVQGNLENLWKWDGGDCHPFW</sequence>
<organism evidence="1 2">
    <name type="scientific">Roridomyces roridus</name>
    <dbReference type="NCBI Taxonomy" id="1738132"/>
    <lineage>
        <taxon>Eukaryota</taxon>
        <taxon>Fungi</taxon>
        <taxon>Dikarya</taxon>
        <taxon>Basidiomycota</taxon>
        <taxon>Agaricomycotina</taxon>
        <taxon>Agaricomycetes</taxon>
        <taxon>Agaricomycetidae</taxon>
        <taxon>Agaricales</taxon>
        <taxon>Marasmiineae</taxon>
        <taxon>Mycenaceae</taxon>
        <taxon>Roridomyces</taxon>
    </lineage>
</organism>
<name>A0AAD7FG96_9AGAR</name>
<evidence type="ECO:0000313" key="2">
    <source>
        <dbReference type="Proteomes" id="UP001221142"/>
    </source>
</evidence>
<dbReference type="EMBL" id="JARKIF010000019">
    <property type="protein sequence ID" value="KAJ7618576.1"/>
    <property type="molecule type" value="Genomic_DNA"/>
</dbReference>
<protein>
    <submittedName>
        <fullName evidence="1">Glycosyltransferase family 69 protein</fullName>
    </submittedName>
</protein>
<evidence type="ECO:0000313" key="1">
    <source>
        <dbReference type="EMBL" id="KAJ7618576.1"/>
    </source>
</evidence>
<accession>A0AAD7FG96</accession>
<dbReference type="PANTHER" id="PTHR34144:SF7">
    <property type="entry name" value="EXPORT PROTEIN (CAP59), PUTATIVE (AFU_ORTHOLOGUE AFUA_7G05020)-RELATED"/>
    <property type="match status" value="1"/>
</dbReference>
<reference evidence="1" key="1">
    <citation type="submission" date="2023-03" db="EMBL/GenBank/DDBJ databases">
        <title>Massive genome expansion in bonnet fungi (Mycena s.s.) driven by repeated elements and novel gene families across ecological guilds.</title>
        <authorList>
            <consortium name="Lawrence Berkeley National Laboratory"/>
            <person name="Harder C.B."/>
            <person name="Miyauchi S."/>
            <person name="Viragh M."/>
            <person name="Kuo A."/>
            <person name="Thoen E."/>
            <person name="Andreopoulos B."/>
            <person name="Lu D."/>
            <person name="Skrede I."/>
            <person name="Drula E."/>
            <person name="Henrissat B."/>
            <person name="Morin E."/>
            <person name="Kohler A."/>
            <person name="Barry K."/>
            <person name="LaButti K."/>
            <person name="Morin E."/>
            <person name="Salamov A."/>
            <person name="Lipzen A."/>
            <person name="Mereny Z."/>
            <person name="Hegedus B."/>
            <person name="Baldrian P."/>
            <person name="Stursova M."/>
            <person name="Weitz H."/>
            <person name="Taylor A."/>
            <person name="Grigoriev I.V."/>
            <person name="Nagy L.G."/>
            <person name="Martin F."/>
            <person name="Kauserud H."/>
        </authorList>
    </citation>
    <scope>NUCLEOTIDE SEQUENCE</scope>
    <source>
        <strain evidence="1">9284</strain>
    </source>
</reference>
<dbReference type="AlphaFoldDB" id="A0AAD7FG96"/>
<comment type="caution">
    <text evidence="1">The sequence shown here is derived from an EMBL/GenBank/DDBJ whole genome shotgun (WGS) entry which is preliminary data.</text>
</comment>
<keyword evidence="2" id="KW-1185">Reference proteome</keyword>
<proteinExistence type="predicted"/>
<dbReference type="InterPro" id="IPR021047">
    <property type="entry name" value="Mannosyltransferase_CMT1"/>
</dbReference>
<dbReference type="Proteomes" id="UP001221142">
    <property type="component" value="Unassembled WGS sequence"/>
</dbReference>
<dbReference type="Pfam" id="PF11735">
    <property type="entry name" value="CAP59_mtransfer"/>
    <property type="match status" value="1"/>
</dbReference>